<reference evidence="2" key="1">
    <citation type="submission" date="2013-07" db="EMBL/GenBank/DDBJ databases">
        <title>The Genome Sequence of Cryptococcus bestiolae CBS10118.</title>
        <authorList>
            <consortium name="The Broad Institute Genome Sequencing Platform"/>
            <person name="Cuomo C."/>
            <person name="Litvintseva A."/>
            <person name="Chen Y."/>
            <person name="Heitman J."/>
            <person name="Sun S."/>
            <person name="Springer D."/>
            <person name="Dromer F."/>
            <person name="Young S.K."/>
            <person name="Zeng Q."/>
            <person name="Gargeya S."/>
            <person name="Fitzgerald M."/>
            <person name="Abouelleil A."/>
            <person name="Alvarado L."/>
            <person name="Berlin A.M."/>
            <person name="Chapman S.B."/>
            <person name="Dewar J."/>
            <person name="Goldberg J."/>
            <person name="Griggs A."/>
            <person name="Gujja S."/>
            <person name="Hansen M."/>
            <person name="Howarth C."/>
            <person name="Imamovic A."/>
            <person name="Larimer J."/>
            <person name="McCowan C."/>
            <person name="Murphy C."/>
            <person name="Pearson M."/>
            <person name="Priest M."/>
            <person name="Roberts A."/>
            <person name="Saif S."/>
            <person name="Shea T."/>
            <person name="Sykes S."/>
            <person name="Wortman J."/>
            <person name="Nusbaum C."/>
            <person name="Birren B."/>
        </authorList>
    </citation>
    <scope>NUCLEOTIDE SEQUENCE [LARGE SCALE GENOMIC DNA]</scope>
    <source>
        <strain evidence="2">CBS 10118</strain>
    </source>
</reference>
<sequence length="101" mass="10772">MSSQSNTAHTQTTESSGQSTTKNDQGNFAPPSRSDTVGSSASSEGDFWGYDKKSFVPGEPKRSDTLDTNWPEQRQDTQGGPGQAHNDGEASTDHATEQGNH</sequence>
<reference evidence="3" key="2">
    <citation type="submission" date="2013-07" db="EMBL/GenBank/DDBJ databases">
        <authorList>
            <consortium name="The Broad Institute Genome Sequencing Platform"/>
            <person name="Cuomo C."/>
            <person name="Litvintseva A."/>
            <person name="Chen Y."/>
            <person name="Heitman J."/>
            <person name="Sun S."/>
            <person name="Springer D."/>
            <person name="Dromer F."/>
            <person name="Young S.K."/>
            <person name="Zeng Q."/>
            <person name="Gargeya S."/>
            <person name="Fitzgerald M."/>
            <person name="Abouelleil A."/>
            <person name="Alvarado L."/>
            <person name="Berlin A.M."/>
            <person name="Chapman S.B."/>
            <person name="Dewar J."/>
            <person name="Goldberg J."/>
            <person name="Griggs A."/>
            <person name="Gujja S."/>
            <person name="Hansen M."/>
            <person name="Howarth C."/>
            <person name="Imamovic A."/>
            <person name="Larimer J."/>
            <person name="McCowan C."/>
            <person name="Murphy C."/>
            <person name="Pearson M."/>
            <person name="Priest M."/>
            <person name="Roberts A."/>
            <person name="Saif S."/>
            <person name="Shea T."/>
            <person name="Sykes S."/>
            <person name="Wortman J."/>
            <person name="Nusbaum C."/>
            <person name="Birren B."/>
        </authorList>
    </citation>
    <scope>NUCLEOTIDE SEQUENCE</scope>
    <source>
        <strain evidence="3">CBS 10118</strain>
    </source>
</reference>
<feature type="compositionally biased region" description="Low complexity" evidence="1">
    <location>
        <begin position="10"/>
        <end position="21"/>
    </location>
</feature>
<proteinExistence type="predicted"/>
<evidence type="ECO:0000313" key="3">
    <source>
        <dbReference type="EMBL" id="WVW78719.1"/>
    </source>
</evidence>
<dbReference type="EMBL" id="KI894020">
    <property type="protein sequence ID" value="OCF26371.1"/>
    <property type="molecule type" value="Genomic_DNA"/>
</dbReference>
<feature type="compositionally biased region" description="Polar residues" evidence="1">
    <location>
        <begin position="33"/>
        <end position="43"/>
    </location>
</feature>
<evidence type="ECO:0000256" key="1">
    <source>
        <dbReference type="SAM" id="MobiDB-lite"/>
    </source>
</evidence>
<dbReference type="RefSeq" id="XP_019047441.1">
    <property type="nucleotide sequence ID" value="XM_019190693.1"/>
</dbReference>
<feature type="compositionally biased region" description="Polar residues" evidence="1">
    <location>
        <begin position="66"/>
        <end position="78"/>
    </location>
</feature>
<dbReference type="KEGG" id="kbi:30208453"/>
<dbReference type="GeneID" id="30208453"/>
<reference evidence="3" key="4">
    <citation type="submission" date="2024-02" db="EMBL/GenBank/DDBJ databases">
        <title>Comparative genomics of Cryptococcus and Kwoniella reveals pathogenesis evolution and contrasting modes of karyotype evolution via chromosome fusion or intercentromeric recombination.</title>
        <authorList>
            <person name="Coelho M.A."/>
            <person name="David-Palma M."/>
            <person name="Shea T."/>
            <person name="Bowers K."/>
            <person name="McGinley-Smith S."/>
            <person name="Mohammad A.W."/>
            <person name="Gnirke A."/>
            <person name="Yurkov A.M."/>
            <person name="Nowrousian M."/>
            <person name="Sun S."/>
            <person name="Cuomo C.A."/>
            <person name="Heitman J."/>
        </authorList>
    </citation>
    <scope>NUCLEOTIDE SEQUENCE</scope>
    <source>
        <strain evidence="3">CBS 10118</strain>
    </source>
</reference>
<evidence type="ECO:0000313" key="2">
    <source>
        <dbReference type="EMBL" id="OCF26371.1"/>
    </source>
</evidence>
<dbReference type="VEuPathDB" id="FungiDB:I302_04054"/>
<dbReference type="EMBL" id="CP144541">
    <property type="protein sequence ID" value="WVW78719.1"/>
    <property type="molecule type" value="Genomic_DNA"/>
</dbReference>
<reference evidence="2" key="3">
    <citation type="submission" date="2014-01" db="EMBL/GenBank/DDBJ databases">
        <title>Evolution of pathogenesis and genome organization in the Tremellales.</title>
        <authorList>
            <person name="Cuomo C."/>
            <person name="Litvintseva A."/>
            <person name="Heitman J."/>
            <person name="Chen Y."/>
            <person name="Sun S."/>
            <person name="Springer D."/>
            <person name="Dromer F."/>
            <person name="Young S."/>
            <person name="Zeng Q."/>
            <person name="Chapman S."/>
            <person name="Gujja S."/>
            <person name="Saif S."/>
            <person name="Birren B."/>
        </authorList>
    </citation>
    <scope>NUCLEOTIDE SEQUENCE</scope>
    <source>
        <strain evidence="2">CBS 10118</strain>
    </source>
</reference>
<keyword evidence="4" id="KW-1185">Reference proteome</keyword>
<dbReference type="Proteomes" id="UP000092730">
    <property type="component" value="Chromosome 1"/>
</dbReference>
<feature type="compositionally biased region" description="Basic and acidic residues" evidence="1">
    <location>
        <begin position="86"/>
        <end position="101"/>
    </location>
</feature>
<accession>A0A1B9G5U8</accession>
<organism evidence="2">
    <name type="scientific">Kwoniella bestiolae CBS 10118</name>
    <dbReference type="NCBI Taxonomy" id="1296100"/>
    <lineage>
        <taxon>Eukaryota</taxon>
        <taxon>Fungi</taxon>
        <taxon>Dikarya</taxon>
        <taxon>Basidiomycota</taxon>
        <taxon>Agaricomycotina</taxon>
        <taxon>Tremellomycetes</taxon>
        <taxon>Tremellales</taxon>
        <taxon>Cryptococcaceae</taxon>
        <taxon>Kwoniella</taxon>
    </lineage>
</organism>
<dbReference type="AlphaFoldDB" id="A0A1B9G5U8"/>
<feature type="compositionally biased region" description="Basic and acidic residues" evidence="1">
    <location>
        <begin position="49"/>
        <end position="65"/>
    </location>
</feature>
<gene>
    <name evidence="2" type="ORF">I302_04054</name>
    <name evidence="3" type="ORF">I302_100679</name>
</gene>
<name>A0A1B9G5U8_9TREE</name>
<evidence type="ECO:0000313" key="4">
    <source>
        <dbReference type="Proteomes" id="UP000092730"/>
    </source>
</evidence>
<feature type="region of interest" description="Disordered" evidence="1">
    <location>
        <begin position="1"/>
        <end position="101"/>
    </location>
</feature>
<protein>
    <submittedName>
        <fullName evidence="2">Uncharacterized protein</fullName>
    </submittedName>
</protein>